<dbReference type="InterPro" id="IPR007375">
    <property type="entry name" value="SoxG"/>
</dbReference>
<gene>
    <name evidence="1" type="primary">mgdD</name>
    <name evidence="1" type="ORF">KARMA_2210</name>
</gene>
<dbReference type="Gene3D" id="3.30.70.1520">
    <property type="entry name" value="Heterotetrameric sarcosine oxidase"/>
    <property type="match status" value="1"/>
</dbReference>
<dbReference type="Gene3D" id="3.30.1360.120">
    <property type="entry name" value="Probable tRNA modification gtpase trme, domain 1"/>
    <property type="match status" value="1"/>
</dbReference>
<dbReference type="Proteomes" id="UP000184085">
    <property type="component" value="Unassembled WGS sequence"/>
</dbReference>
<sequence length="189" mass="19824">MSEAISVLAGANTEGFCRVSELGLHGMITVRGDLSNADLAKALCAVAGVDALPEVRKMVGGLEGGIAWMSPDELMVFVPYAQVVDKVDELNSTLAGSHFLAVNVSDARAVFGIDGAGAREVIAKVAPVDMSPEAFTTGDLRRTRIAQVAAAFWMAGDDSFRLICFRSVGDYAFKLLSVSAAKGGEVGYF</sequence>
<accession>A0A1M4MZH2</accession>
<evidence type="ECO:0000313" key="2">
    <source>
        <dbReference type="Proteomes" id="UP000184085"/>
    </source>
</evidence>
<proteinExistence type="predicted"/>
<protein>
    <submittedName>
        <fullName evidence="1">Putative N-methylglutatmate subunit D</fullName>
    </submittedName>
</protein>
<dbReference type="AlphaFoldDB" id="A0A1M4MZH2"/>
<reference evidence="2" key="1">
    <citation type="submission" date="2016-09" db="EMBL/GenBank/DDBJ databases">
        <authorList>
            <person name="Wibberg D."/>
        </authorList>
    </citation>
    <scope>NUCLEOTIDE SEQUENCE [LARGE SCALE GENOMIC DNA]</scope>
</reference>
<dbReference type="SUPFAM" id="SSF103025">
    <property type="entry name" value="Folate-binding domain"/>
    <property type="match status" value="1"/>
</dbReference>
<dbReference type="Pfam" id="PF04268">
    <property type="entry name" value="SoxG"/>
    <property type="match status" value="1"/>
</dbReference>
<organism evidence="1 2">
    <name type="scientific">Donghicola eburneus</name>
    <dbReference type="NCBI Taxonomy" id="393278"/>
    <lineage>
        <taxon>Bacteria</taxon>
        <taxon>Pseudomonadati</taxon>
        <taxon>Pseudomonadota</taxon>
        <taxon>Alphaproteobacteria</taxon>
        <taxon>Rhodobacterales</taxon>
        <taxon>Roseobacteraceae</taxon>
        <taxon>Donghicola</taxon>
    </lineage>
</organism>
<dbReference type="RefSeq" id="WP_072706635.1">
    <property type="nucleotide sequence ID" value="NZ_FMJB01000050.1"/>
</dbReference>
<dbReference type="EMBL" id="FMJB01000050">
    <property type="protein sequence ID" value="SCM68002.1"/>
    <property type="molecule type" value="Genomic_DNA"/>
</dbReference>
<name>A0A1M4MZH2_9RHOB</name>
<dbReference type="InterPro" id="IPR027266">
    <property type="entry name" value="TrmE/GcvT-like"/>
</dbReference>
<evidence type="ECO:0000313" key="1">
    <source>
        <dbReference type="EMBL" id="SCM68002.1"/>
    </source>
</evidence>
<keyword evidence="2" id="KW-1185">Reference proteome</keyword>